<feature type="domain" description="TonB-dependent receptor-like beta-barrel" evidence="11">
    <location>
        <begin position="215"/>
        <end position="656"/>
    </location>
</feature>
<dbReference type="InterPro" id="IPR012910">
    <property type="entry name" value="Plug_dom"/>
</dbReference>
<dbReference type="InterPro" id="IPR036942">
    <property type="entry name" value="Beta-barrel_TonB_sf"/>
</dbReference>
<dbReference type="Gene3D" id="2.170.130.10">
    <property type="entry name" value="TonB-dependent receptor, plug domain"/>
    <property type="match status" value="1"/>
</dbReference>
<evidence type="ECO:0000259" key="12">
    <source>
        <dbReference type="Pfam" id="PF07715"/>
    </source>
</evidence>
<dbReference type="AlphaFoldDB" id="A0A081BBN9"/>
<dbReference type="Gene3D" id="2.40.170.20">
    <property type="entry name" value="TonB-dependent receptor, beta-barrel domain"/>
    <property type="match status" value="1"/>
</dbReference>
<evidence type="ECO:0000256" key="8">
    <source>
        <dbReference type="PROSITE-ProRule" id="PRU01360"/>
    </source>
</evidence>
<dbReference type="Pfam" id="PF07715">
    <property type="entry name" value="Plug"/>
    <property type="match status" value="1"/>
</dbReference>
<keyword evidence="7 8" id="KW-0998">Cell outer membrane</keyword>
<keyword evidence="14" id="KW-1185">Reference proteome</keyword>
<dbReference type="Proteomes" id="UP000028702">
    <property type="component" value="Unassembled WGS sequence"/>
</dbReference>
<dbReference type="PROSITE" id="PS52016">
    <property type="entry name" value="TONB_DEPENDENT_REC_3"/>
    <property type="match status" value="1"/>
</dbReference>
<evidence type="ECO:0000256" key="7">
    <source>
        <dbReference type="ARBA" id="ARBA00023237"/>
    </source>
</evidence>
<evidence type="ECO:0000256" key="6">
    <source>
        <dbReference type="ARBA" id="ARBA00023136"/>
    </source>
</evidence>
<keyword evidence="2 8" id="KW-0813">Transport</keyword>
<dbReference type="eggNOG" id="COG4771">
    <property type="taxonomic scope" value="Bacteria"/>
</dbReference>
<dbReference type="InterPro" id="IPR039426">
    <property type="entry name" value="TonB-dep_rcpt-like"/>
</dbReference>
<keyword evidence="6 8" id="KW-0472">Membrane</keyword>
<sequence>MPLPISLACKNARRSTLLAGASLLALSAQAITAPAFAQETAEIAARDIVVTASPLAKAPEDLALPVERLSRDDILSGNNASLGELLQHEPGISASSFARGASRPVIRGLDNFRVRIQENGLGLNGASALSEDHGVPIDPLSAERIEVIRGPAVLRYGSEAIGGAVNILNNRIPKTLPEKTVTGEASGRLSSVDDGHQESLLLDGGAGNIAVHADAFSRHTQDYDTPQGEQRFTETESNGQAVGASYIAGWGYFGASVSKFDSEYGIPAPENPASPITIEMEQIKYAAESEIDNLTGWGETLRLSGSYSDYTHDEVSGGAIGSRFNNEETELRAELLHPKVGPFEGAIGLQWYDRDLSAAGEGGELIAPSTTRRTALFLFEETPLTSNLTLELGGRIEETEVDGTALDTATDTEFAASRDFTTLSGSAGLVAKLDGGLVLGGTVQAVERAPDALELFSKGPHEATETFEIGDPNLGEERAYSAEISLRKTDGPFRFETAAYYTDYDDFIFKRLTGETCDDDFASCTPLGAGSELDQVLFSQEDARFTGLELSAEWDAFTLGHGILGFDGQADYVRAKLDTGGNVPRIPPMRYGAGVYYKTDAIFTRLGFLRAEEQDDLGAGETETAGYTLLNADARYNLDLPDSALQLNLALEGRNLLDDDVRNHTSFKKNDVLQPDRDVRLVATLRF</sequence>
<dbReference type="GO" id="GO:0009279">
    <property type="term" value="C:cell outer membrane"/>
    <property type="evidence" value="ECO:0007669"/>
    <property type="project" value="UniProtKB-SubCell"/>
</dbReference>
<protein>
    <submittedName>
        <fullName evidence="13">TonB-dependent receptor</fullName>
    </submittedName>
</protein>
<keyword evidence="3 8" id="KW-1134">Transmembrane beta strand</keyword>
<evidence type="ECO:0000313" key="13">
    <source>
        <dbReference type="EMBL" id="GAK45457.1"/>
    </source>
</evidence>
<evidence type="ECO:0000256" key="4">
    <source>
        <dbReference type="ARBA" id="ARBA00022692"/>
    </source>
</evidence>
<feature type="domain" description="TonB-dependent receptor plug" evidence="12">
    <location>
        <begin position="60"/>
        <end position="164"/>
    </location>
</feature>
<accession>A0A081BBN9</accession>
<name>A0A081BBN9_9HYPH</name>
<dbReference type="InterPro" id="IPR037066">
    <property type="entry name" value="Plug_dom_sf"/>
</dbReference>
<feature type="chain" id="PRO_5001754948" evidence="10">
    <location>
        <begin position="38"/>
        <end position="687"/>
    </location>
</feature>
<evidence type="ECO:0000256" key="2">
    <source>
        <dbReference type="ARBA" id="ARBA00022448"/>
    </source>
</evidence>
<dbReference type="STRING" id="1333998.M2A_1956"/>
<evidence type="ECO:0000256" key="5">
    <source>
        <dbReference type="ARBA" id="ARBA00023077"/>
    </source>
</evidence>
<organism evidence="13 14">
    <name type="scientific">Tepidicaulis marinus</name>
    <dbReference type="NCBI Taxonomy" id="1333998"/>
    <lineage>
        <taxon>Bacteria</taxon>
        <taxon>Pseudomonadati</taxon>
        <taxon>Pseudomonadota</taxon>
        <taxon>Alphaproteobacteria</taxon>
        <taxon>Hyphomicrobiales</taxon>
        <taxon>Parvibaculaceae</taxon>
        <taxon>Tepidicaulis</taxon>
    </lineage>
</organism>
<evidence type="ECO:0000256" key="3">
    <source>
        <dbReference type="ARBA" id="ARBA00022452"/>
    </source>
</evidence>
<dbReference type="EMBL" id="BBIO01000009">
    <property type="protein sequence ID" value="GAK45457.1"/>
    <property type="molecule type" value="Genomic_DNA"/>
</dbReference>
<keyword evidence="4 8" id="KW-0812">Transmembrane</keyword>
<evidence type="ECO:0000256" key="10">
    <source>
        <dbReference type="SAM" id="SignalP"/>
    </source>
</evidence>
<dbReference type="PANTHER" id="PTHR30069:SF40">
    <property type="entry name" value="TONB-DEPENDENT RECEPTOR NMB0964-RELATED"/>
    <property type="match status" value="1"/>
</dbReference>
<dbReference type="RefSeq" id="WP_052379379.1">
    <property type="nucleotide sequence ID" value="NZ_BBIO01000009.1"/>
</dbReference>
<reference evidence="13 14" key="1">
    <citation type="submission" date="2014-07" db="EMBL/GenBank/DDBJ databases">
        <title>Tepidicaulis marinum gen. nov., sp. nov., a novel marine bacterium denitrifying nitrate to nitrous oxide strictly under microaerobic conditions.</title>
        <authorList>
            <person name="Takeuchi M."/>
            <person name="Yamagishi T."/>
            <person name="Kamagata Y."/>
            <person name="Oshima K."/>
            <person name="Hattori M."/>
            <person name="Katayama T."/>
            <person name="Hanada S."/>
            <person name="Tamaki H."/>
            <person name="Marumo K."/>
            <person name="Maeda H."/>
            <person name="Nedachi M."/>
            <person name="Iwasaki W."/>
            <person name="Suwa Y."/>
            <person name="Sakata S."/>
        </authorList>
    </citation>
    <scope>NUCLEOTIDE SEQUENCE [LARGE SCALE GENOMIC DNA]</scope>
    <source>
        <strain evidence="13 14">MA2</strain>
    </source>
</reference>
<feature type="signal peptide" evidence="10">
    <location>
        <begin position="1"/>
        <end position="37"/>
    </location>
</feature>
<keyword evidence="13" id="KW-0675">Receptor</keyword>
<proteinExistence type="inferred from homology"/>
<keyword evidence="10" id="KW-0732">Signal</keyword>
<dbReference type="PANTHER" id="PTHR30069">
    <property type="entry name" value="TONB-DEPENDENT OUTER MEMBRANE RECEPTOR"/>
    <property type="match status" value="1"/>
</dbReference>
<comment type="subcellular location">
    <subcellularLocation>
        <location evidence="1 8">Cell outer membrane</location>
        <topology evidence="1 8">Multi-pass membrane protein</topology>
    </subcellularLocation>
</comment>
<evidence type="ECO:0000313" key="14">
    <source>
        <dbReference type="Proteomes" id="UP000028702"/>
    </source>
</evidence>
<dbReference type="GO" id="GO:0015344">
    <property type="term" value="F:siderophore uptake transmembrane transporter activity"/>
    <property type="evidence" value="ECO:0007669"/>
    <property type="project" value="TreeGrafter"/>
</dbReference>
<evidence type="ECO:0000256" key="1">
    <source>
        <dbReference type="ARBA" id="ARBA00004571"/>
    </source>
</evidence>
<gene>
    <name evidence="13" type="ORF">M2A_1956</name>
</gene>
<dbReference type="SUPFAM" id="SSF56935">
    <property type="entry name" value="Porins"/>
    <property type="match status" value="1"/>
</dbReference>
<dbReference type="GO" id="GO:0044718">
    <property type="term" value="P:siderophore transmembrane transport"/>
    <property type="evidence" value="ECO:0007669"/>
    <property type="project" value="TreeGrafter"/>
</dbReference>
<comment type="caution">
    <text evidence="13">The sequence shown here is derived from an EMBL/GenBank/DDBJ whole genome shotgun (WGS) entry which is preliminary data.</text>
</comment>
<keyword evidence="5 9" id="KW-0798">TonB box</keyword>
<comment type="similarity">
    <text evidence="8 9">Belongs to the TonB-dependent receptor family.</text>
</comment>
<evidence type="ECO:0000259" key="11">
    <source>
        <dbReference type="Pfam" id="PF00593"/>
    </source>
</evidence>
<dbReference type="InterPro" id="IPR000531">
    <property type="entry name" value="Beta-barrel_TonB"/>
</dbReference>
<evidence type="ECO:0000256" key="9">
    <source>
        <dbReference type="RuleBase" id="RU003357"/>
    </source>
</evidence>
<dbReference type="Pfam" id="PF00593">
    <property type="entry name" value="TonB_dep_Rec_b-barrel"/>
    <property type="match status" value="1"/>
</dbReference>